<dbReference type="InterPro" id="IPR002563">
    <property type="entry name" value="Flavin_Rdtase-like_dom"/>
</dbReference>
<dbReference type="EMBL" id="JAUSTY010000021">
    <property type="protein sequence ID" value="MDQ0167893.1"/>
    <property type="molecule type" value="Genomic_DNA"/>
</dbReference>
<keyword evidence="7" id="KW-1185">Reference proteome</keyword>
<accession>A0ABT9W3Q7</accession>
<gene>
    <name evidence="6" type="ORF">J2S11_003823</name>
</gene>
<keyword evidence="3" id="KW-0288">FMN</keyword>
<comment type="similarity">
    <text evidence="4">Belongs to the flavoredoxin family.</text>
</comment>
<comment type="caution">
    <text evidence="6">The sequence shown here is derived from an EMBL/GenBank/DDBJ whole genome shotgun (WGS) entry which is preliminary data.</text>
</comment>
<dbReference type="InterPro" id="IPR012349">
    <property type="entry name" value="Split_barrel_FMN-bd"/>
</dbReference>
<dbReference type="PANTHER" id="PTHR33798:SF5">
    <property type="entry name" value="FLAVIN REDUCTASE LIKE DOMAIN-CONTAINING PROTEIN"/>
    <property type="match status" value="1"/>
</dbReference>
<evidence type="ECO:0000313" key="6">
    <source>
        <dbReference type="EMBL" id="MDQ0167893.1"/>
    </source>
</evidence>
<reference evidence="6 7" key="1">
    <citation type="submission" date="2023-07" db="EMBL/GenBank/DDBJ databases">
        <title>Genomic Encyclopedia of Type Strains, Phase IV (KMG-IV): sequencing the most valuable type-strain genomes for metagenomic binning, comparative biology and taxonomic classification.</title>
        <authorList>
            <person name="Goeker M."/>
        </authorList>
    </citation>
    <scope>NUCLEOTIDE SEQUENCE [LARGE SCALE GENOMIC DNA]</scope>
    <source>
        <strain evidence="6 7">DSM 12751</strain>
    </source>
</reference>
<dbReference type="RefSeq" id="WP_307397188.1">
    <property type="nucleotide sequence ID" value="NZ_BAAADK010000013.1"/>
</dbReference>
<dbReference type="SUPFAM" id="SSF50475">
    <property type="entry name" value="FMN-binding split barrel"/>
    <property type="match status" value="1"/>
</dbReference>
<sequence>MIRILAEEIPAKLNYKLLTGIVVPRPIAFVTTLSTVNESVNAAPFSFFNVASSNPPRISISVGRRDGEMKDTARNAIHRGEFVVHLSDEQLIEEINKTAATLKNDESELSLTSLHTTDSSIVSVPGIKEASIRFECKLDQHLTFQDDQGHTNTDFLIGKVLCYHIADHLYDTEKEYILCEKAKPVARLAGNGYATLDKPFSLDRPS</sequence>
<organism evidence="6 7">
    <name type="scientific">Caldalkalibacillus horti</name>
    <dbReference type="NCBI Taxonomy" id="77523"/>
    <lineage>
        <taxon>Bacteria</taxon>
        <taxon>Bacillati</taxon>
        <taxon>Bacillota</taxon>
        <taxon>Bacilli</taxon>
        <taxon>Bacillales</taxon>
        <taxon>Bacillaceae</taxon>
        <taxon>Caldalkalibacillus</taxon>
    </lineage>
</organism>
<evidence type="ECO:0000259" key="5">
    <source>
        <dbReference type="SMART" id="SM00903"/>
    </source>
</evidence>
<evidence type="ECO:0000256" key="3">
    <source>
        <dbReference type="ARBA" id="ARBA00022643"/>
    </source>
</evidence>
<evidence type="ECO:0000256" key="2">
    <source>
        <dbReference type="ARBA" id="ARBA00022630"/>
    </source>
</evidence>
<dbReference type="PANTHER" id="PTHR33798">
    <property type="entry name" value="FLAVOPROTEIN OXYGENASE"/>
    <property type="match status" value="1"/>
</dbReference>
<feature type="domain" description="Flavin reductase like" evidence="5">
    <location>
        <begin position="20"/>
        <end position="178"/>
    </location>
</feature>
<dbReference type="Proteomes" id="UP001235840">
    <property type="component" value="Unassembled WGS sequence"/>
</dbReference>
<evidence type="ECO:0000256" key="4">
    <source>
        <dbReference type="ARBA" id="ARBA00038054"/>
    </source>
</evidence>
<protein>
    <submittedName>
        <fullName evidence="6">Flavin reductase (DIM6/NTAB) family NADH-FMN oxidoreductase RutF</fullName>
    </submittedName>
</protein>
<evidence type="ECO:0000256" key="1">
    <source>
        <dbReference type="ARBA" id="ARBA00001917"/>
    </source>
</evidence>
<comment type="cofactor">
    <cofactor evidence="1">
        <name>FMN</name>
        <dbReference type="ChEBI" id="CHEBI:58210"/>
    </cofactor>
</comment>
<proteinExistence type="inferred from homology"/>
<keyword evidence="2" id="KW-0285">Flavoprotein</keyword>
<evidence type="ECO:0000313" key="7">
    <source>
        <dbReference type="Proteomes" id="UP001235840"/>
    </source>
</evidence>
<name>A0ABT9W3Q7_9BACI</name>
<dbReference type="SMART" id="SM00903">
    <property type="entry name" value="Flavin_Reduct"/>
    <property type="match status" value="1"/>
</dbReference>
<dbReference type="Gene3D" id="2.30.110.10">
    <property type="entry name" value="Electron Transport, Fmn-binding Protein, Chain A"/>
    <property type="match status" value="1"/>
</dbReference>
<dbReference type="Pfam" id="PF01613">
    <property type="entry name" value="Flavin_Reduct"/>
    <property type="match status" value="1"/>
</dbReference>